<keyword evidence="2" id="KW-0560">Oxidoreductase</keyword>
<dbReference type="Proteomes" id="UP000280792">
    <property type="component" value="Unassembled WGS sequence"/>
</dbReference>
<dbReference type="PRINTS" id="PR00081">
    <property type="entry name" value="GDHRDH"/>
</dbReference>
<dbReference type="GO" id="GO:0016491">
    <property type="term" value="F:oxidoreductase activity"/>
    <property type="evidence" value="ECO:0007669"/>
    <property type="project" value="UniProtKB-KW"/>
</dbReference>
<evidence type="ECO:0000313" key="4">
    <source>
        <dbReference type="Proteomes" id="UP000280792"/>
    </source>
</evidence>
<dbReference type="InterPro" id="IPR036291">
    <property type="entry name" value="NAD(P)-bd_dom_sf"/>
</dbReference>
<dbReference type="InterPro" id="IPR020904">
    <property type="entry name" value="Sc_DH/Rdtase_CS"/>
</dbReference>
<protein>
    <submittedName>
        <fullName evidence="3">SDR family NAD(P)-dependent oxidoreductase</fullName>
    </submittedName>
</protein>
<dbReference type="GO" id="GO:0016020">
    <property type="term" value="C:membrane"/>
    <property type="evidence" value="ECO:0007669"/>
    <property type="project" value="TreeGrafter"/>
</dbReference>
<comment type="similarity">
    <text evidence="1">Belongs to the short-chain dehydrogenases/reductases (SDR) family.</text>
</comment>
<evidence type="ECO:0000256" key="2">
    <source>
        <dbReference type="ARBA" id="ARBA00023002"/>
    </source>
</evidence>
<reference evidence="3 4" key="2">
    <citation type="submission" date="2018-12" db="EMBL/GenBank/DDBJ databases">
        <title>Simiduia agarivorans gen. nov., sp. nov., a marine, agarolytic bacterium isolated from shallow coastal water from Keelung, Taiwan.</title>
        <authorList>
            <person name="Shieh W.Y."/>
        </authorList>
    </citation>
    <scope>NUCLEOTIDE SEQUENCE [LARGE SCALE GENOMIC DNA]</scope>
    <source>
        <strain evidence="3 4">GTF-13</strain>
    </source>
</reference>
<accession>A0A3P3VQA5</accession>
<evidence type="ECO:0000256" key="1">
    <source>
        <dbReference type="ARBA" id="ARBA00006484"/>
    </source>
</evidence>
<dbReference type="PROSITE" id="PS00061">
    <property type="entry name" value="ADH_SHORT"/>
    <property type="match status" value="1"/>
</dbReference>
<name>A0A3P3VQA5_9GAMM</name>
<gene>
    <name evidence="3" type="ORF">D0544_01585</name>
</gene>
<dbReference type="InterPro" id="IPR002347">
    <property type="entry name" value="SDR_fam"/>
</dbReference>
<comment type="caution">
    <text evidence="3">The sequence shown here is derived from an EMBL/GenBank/DDBJ whole genome shotgun (WGS) entry which is preliminary data.</text>
</comment>
<evidence type="ECO:0000313" key="3">
    <source>
        <dbReference type="EMBL" id="RRJ83836.1"/>
    </source>
</evidence>
<dbReference type="AlphaFoldDB" id="A0A3P3VQA5"/>
<dbReference type="Pfam" id="PF00106">
    <property type="entry name" value="adh_short"/>
    <property type="match status" value="1"/>
</dbReference>
<dbReference type="Gene3D" id="3.40.50.720">
    <property type="entry name" value="NAD(P)-binding Rossmann-like Domain"/>
    <property type="match status" value="1"/>
</dbReference>
<organism evidence="3 4">
    <name type="scientific">Aestuariirhabdus litorea</name>
    <dbReference type="NCBI Taxonomy" id="2528527"/>
    <lineage>
        <taxon>Bacteria</taxon>
        <taxon>Pseudomonadati</taxon>
        <taxon>Pseudomonadota</taxon>
        <taxon>Gammaproteobacteria</taxon>
        <taxon>Oceanospirillales</taxon>
        <taxon>Aestuariirhabdaceae</taxon>
        <taxon>Aestuariirhabdus</taxon>
    </lineage>
</organism>
<dbReference type="PANTHER" id="PTHR44196">
    <property type="entry name" value="DEHYDROGENASE/REDUCTASE SDR FAMILY MEMBER 7B"/>
    <property type="match status" value="1"/>
</dbReference>
<reference evidence="3 4" key="1">
    <citation type="submission" date="2018-08" db="EMBL/GenBank/DDBJ databases">
        <authorList>
            <person name="Khan S.A."/>
        </authorList>
    </citation>
    <scope>NUCLEOTIDE SEQUENCE [LARGE SCALE GENOMIC DNA]</scope>
    <source>
        <strain evidence="3 4">GTF-13</strain>
    </source>
</reference>
<dbReference type="EMBL" id="QWEZ01000001">
    <property type="protein sequence ID" value="RRJ83836.1"/>
    <property type="molecule type" value="Genomic_DNA"/>
</dbReference>
<sequence>MKESITDKTVLVTGASSGIGRELALQLARAGNFVIAVGRDSHRLSHLQQADPARIHPLPLDLGDENASRQLQQALKGVTDHLDLLLMSAGCCEYVDGIDWEPALFERVMRGNFFTAVNSISACLPLLSAASGRPQIVGLSSLSTEVGLPRAEAYGASKAALHYLLDALRLDLSHRGIDVTVVRPGFIRTPLTANNDFPMPFMMGADEAAQRIIQAVSRRQRTVIFPKRLWLPLWLANKLPTLWYRWIGPKLTRENSI</sequence>
<proteinExistence type="inferred from homology"/>
<keyword evidence="4" id="KW-1185">Reference proteome</keyword>
<dbReference type="PANTHER" id="PTHR44196:SF1">
    <property type="entry name" value="DEHYDROGENASE_REDUCTASE SDR FAMILY MEMBER 7B"/>
    <property type="match status" value="1"/>
</dbReference>
<dbReference type="RefSeq" id="WP_125014189.1">
    <property type="nucleotide sequence ID" value="NZ_QWEZ01000001.1"/>
</dbReference>
<dbReference type="SUPFAM" id="SSF51735">
    <property type="entry name" value="NAD(P)-binding Rossmann-fold domains"/>
    <property type="match status" value="1"/>
</dbReference>